<dbReference type="AlphaFoldDB" id="A0A0A0CZ79"/>
<sequence length="282" mass="32596">MRTFSVVTTCHAAGYAEYGRRMIETFDRHWPDEIPLILYREGFQPKVPSDRVVVRDLIESCPDLVAFKRRHADNPLAHGQTQRYRFKLQRNPYKNRIKLGERNWGSGFRWDAVRFAHKAFAIFHAAKTADTDVLIWVDADSLFFAAPRWDELESFVPPDCFVGCLQRPTYTECGFLAYNLRHPATQEMLAAFERLYTEDGLFREYEFHDAYLFDVVRRQVEQAGHRSHDIAEGIGARAKHVLINSGLGRFMDHVKGGRKDAGHSGRADLVVDRREAYWANSA</sequence>
<comment type="caution">
    <text evidence="1">The sequence shown here is derived from an EMBL/GenBank/DDBJ whole genome shotgun (WGS) entry which is preliminary data.</text>
</comment>
<organism evidence="1 2">
    <name type="scientific">Inquilinus limosus MP06</name>
    <dbReference type="NCBI Taxonomy" id="1398085"/>
    <lineage>
        <taxon>Bacteria</taxon>
        <taxon>Pseudomonadati</taxon>
        <taxon>Pseudomonadota</taxon>
        <taxon>Alphaproteobacteria</taxon>
        <taxon>Rhodospirillales</taxon>
        <taxon>Rhodospirillaceae</taxon>
        <taxon>Inquilinus</taxon>
    </lineage>
</organism>
<name>A0A0A0CZ79_9PROT</name>
<accession>A0A0A0CZ79</accession>
<proteinExistence type="predicted"/>
<dbReference type="RefSeq" id="WP_034846774.1">
    <property type="nucleotide sequence ID" value="NZ_JANX01000609.1"/>
</dbReference>
<dbReference type="InterPro" id="IPR029044">
    <property type="entry name" value="Nucleotide-diphossugar_trans"/>
</dbReference>
<evidence type="ECO:0008006" key="3">
    <source>
        <dbReference type="Google" id="ProtNLM"/>
    </source>
</evidence>
<dbReference type="OrthoDB" id="7331076at2"/>
<evidence type="ECO:0000313" key="1">
    <source>
        <dbReference type="EMBL" id="KGM31069.1"/>
    </source>
</evidence>
<reference evidence="1 2" key="1">
    <citation type="submission" date="2014-01" db="EMBL/GenBank/DDBJ databases">
        <title>Genome sequence determination for a cystic fibrosis isolate, Inquilinus limosus.</title>
        <authorList>
            <person name="Pino M."/>
            <person name="Di Conza J."/>
            <person name="Gutkind G."/>
        </authorList>
    </citation>
    <scope>NUCLEOTIDE SEQUENCE [LARGE SCALE GENOMIC DNA]</scope>
    <source>
        <strain evidence="1 2">MP06</strain>
    </source>
</reference>
<dbReference type="Proteomes" id="UP000029995">
    <property type="component" value="Unassembled WGS sequence"/>
</dbReference>
<dbReference type="EMBL" id="JANX01000609">
    <property type="protein sequence ID" value="KGM31069.1"/>
    <property type="molecule type" value="Genomic_DNA"/>
</dbReference>
<gene>
    <name evidence="1" type="ORF">P409_29370</name>
</gene>
<protein>
    <recommendedName>
        <fullName evidence="3">Nucleotide-diphospho-sugar transferase domain-containing protein</fullName>
    </recommendedName>
</protein>
<evidence type="ECO:0000313" key="2">
    <source>
        <dbReference type="Proteomes" id="UP000029995"/>
    </source>
</evidence>
<dbReference type="SUPFAM" id="SSF53448">
    <property type="entry name" value="Nucleotide-diphospho-sugar transferases"/>
    <property type="match status" value="1"/>
</dbReference>